<feature type="domain" description="DUF4143" evidence="2">
    <location>
        <begin position="201"/>
        <end position="365"/>
    </location>
</feature>
<keyword evidence="4" id="KW-1185">Reference proteome</keyword>
<evidence type="ECO:0000313" key="4">
    <source>
        <dbReference type="Proteomes" id="UP000258888"/>
    </source>
</evidence>
<dbReference type="PANTHER" id="PTHR43566:SF2">
    <property type="entry name" value="DUF4143 DOMAIN-CONTAINING PROTEIN"/>
    <property type="match status" value="1"/>
</dbReference>
<sequence>MKEYLPRIADKLLEERLDAKGAILIEGPKWCGKTTTAKQKAKSFISMDLPDMTKQYQQMVELSPSTLLEGETPRLIDEWQIAPNIWNAVRYEVDNRDEFGQFILTGSAVPNEFDDSMHTGIGRISRLLMRPMSLYESKDSSGEVSLRDLFEDKNISAINETSLEEIAFFICRGGWPKAIGLEEKPSLFQAIDYYKSVVSTDISRVDSVKRDKEKAKRLLKSYARHVGSQSSLETIRQDMLVNQDDTFDQVTLYSYLDALRKMFVIEDSPAWNPNLRSKASIRTTDTRYFSDPSIATAALGIGPKDLLCDLKTMGFLFENLCVRDLRIYTDYLDGTVYHYRDKNGLECDAVIHLRNGSYGLVEIKLGGDKLIEEGAKTLKDLASKIDTENMPRPSFMAVLCAKAPFAYKRNDGVCVIPITALRP</sequence>
<dbReference type="InterPro" id="IPR027417">
    <property type="entry name" value="P-loop_NTPase"/>
</dbReference>
<name>A0A3E1IPQ1_GARVA</name>
<accession>A0A3E1IPQ1</accession>
<dbReference type="InterPro" id="IPR041682">
    <property type="entry name" value="AAA_14"/>
</dbReference>
<dbReference type="Proteomes" id="UP000258888">
    <property type="component" value="Unassembled WGS sequence"/>
</dbReference>
<dbReference type="SUPFAM" id="SSF52540">
    <property type="entry name" value="P-loop containing nucleoside triphosphate hydrolases"/>
    <property type="match status" value="1"/>
</dbReference>
<evidence type="ECO:0000259" key="2">
    <source>
        <dbReference type="Pfam" id="PF13635"/>
    </source>
</evidence>
<feature type="domain" description="AAA" evidence="1">
    <location>
        <begin position="21"/>
        <end position="136"/>
    </location>
</feature>
<comment type="caution">
    <text evidence="3">The sequence shown here is derived from an EMBL/GenBank/DDBJ whole genome shotgun (WGS) entry which is preliminary data.</text>
</comment>
<dbReference type="Pfam" id="PF13173">
    <property type="entry name" value="AAA_14"/>
    <property type="match status" value="1"/>
</dbReference>
<evidence type="ECO:0000259" key="1">
    <source>
        <dbReference type="Pfam" id="PF13173"/>
    </source>
</evidence>
<dbReference type="EMBL" id="LSLH01000001">
    <property type="protein sequence ID" value="RFD74733.1"/>
    <property type="molecule type" value="Genomic_DNA"/>
</dbReference>
<dbReference type="InterPro" id="IPR025420">
    <property type="entry name" value="DUF4143"/>
</dbReference>
<dbReference type="PANTHER" id="PTHR43566">
    <property type="entry name" value="CONSERVED PROTEIN"/>
    <property type="match status" value="1"/>
</dbReference>
<dbReference type="AlphaFoldDB" id="A0A3E1IPQ1"/>
<protein>
    <submittedName>
        <fullName evidence="3">AAA family ATPase</fullName>
    </submittedName>
</protein>
<dbReference type="Pfam" id="PF13635">
    <property type="entry name" value="DUF4143"/>
    <property type="match status" value="1"/>
</dbReference>
<proteinExistence type="predicted"/>
<reference evidence="3 4" key="1">
    <citation type="submission" date="2016-02" db="EMBL/GenBank/DDBJ databases">
        <title>Gardnerella vaginalis Subgroups Defined by cpn60 Sequencing and Sialidase Activity in Isolates from Canada, Belgium and Kenya.</title>
        <authorList>
            <person name="Schellenberg J."/>
            <person name="Paramel Jayaprakash T."/>
            <person name="Withana Gamage N."/>
            <person name="Patterson M.H."/>
            <person name="Vaneechoutte M."/>
            <person name="Hill J.E."/>
        </authorList>
    </citation>
    <scope>NUCLEOTIDE SEQUENCE [LARGE SCALE GENOMIC DNA]</scope>
    <source>
        <strain evidence="3 4">N160</strain>
    </source>
</reference>
<dbReference type="RefSeq" id="WP_116793892.1">
    <property type="nucleotide sequence ID" value="NZ_LSLH01000001.1"/>
</dbReference>
<evidence type="ECO:0000313" key="3">
    <source>
        <dbReference type="EMBL" id="RFD74733.1"/>
    </source>
</evidence>
<organism evidence="3 4">
    <name type="scientific">Gardnerella vaginalis</name>
    <dbReference type="NCBI Taxonomy" id="2702"/>
    <lineage>
        <taxon>Bacteria</taxon>
        <taxon>Bacillati</taxon>
        <taxon>Actinomycetota</taxon>
        <taxon>Actinomycetes</taxon>
        <taxon>Bifidobacteriales</taxon>
        <taxon>Bifidobacteriaceae</taxon>
        <taxon>Gardnerella</taxon>
    </lineage>
</organism>
<gene>
    <name evidence="3" type="ORF">AXE76_00480</name>
</gene>